<evidence type="ECO:0000313" key="2">
    <source>
        <dbReference type="Proteomes" id="UP000195437"/>
    </source>
</evidence>
<gene>
    <name evidence="1" type="ORF">CBW65_00540</name>
</gene>
<accession>A0A1Y0IIM8</accession>
<sequence length="136" mass="15344">MQQGGYHLPARYRDDRLYALALDKNRIWVHWAEGAALQTIAARMFPDGWDTAPRRLRIHSGTDTARLLDCPAEYGASFVEGLLSGAEVRVEYGMEMKGEFWPLYETSVRTPGTGASVSARRERPDSISSYSIYRVT</sequence>
<organism evidence="1 2">
    <name type="scientific">Tumebacillus avium</name>
    <dbReference type="NCBI Taxonomy" id="1903704"/>
    <lineage>
        <taxon>Bacteria</taxon>
        <taxon>Bacillati</taxon>
        <taxon>Bacillota</taxon>
        <taxon>Bacilli</taxon>
        <taxon>Bacillales</taxon>
        <taxon>Alicyclobacillaceae</taxon>
        <taxon>Tumebacillus</taxon>
    </lineage>
</organism>
<protein>
    <submittedName>
        <fullName evidence="1">Uncharacterized protein</fullName>
    </submittedName>
</protein>
<keyword evidence="2" id="KW-1185">Reference proteome</keyword>
<dbReference type="OrthoDB" id="9770306at2"/>
<dbReference type="KEGG" id="tum:CBW65_00540"/>
<dbReference type="Proteomes" id="UP000195437">
    <property type="component" value="Chromosome"/>
</dbReference>
<proteinExistence type="predicted"/>
<dbReference type="RefSeq" id="WP_087455084.1">
    <property type="nucleotide sequence ID" value="NZ_CP021434.1"/>
</dbReference>
<dbReference type="AlphaFoldDB" id="A0A1Y0IIM8"/>
<name>A0A1Y0IIM8_9BACL</name>
<reference evidence="2" key="1">
    <citation type="submission" date="2017-05" db="EMBL/GenBank/DDBJ databases">
        <authorList>
            <person name="Sung H."/>
        </authorList>
    </citation>
    <scope>NUCLEOTIDE SEQUENCE [LARGE SCALE GENOMIC DNA]</scope>
    <source>
        <strain evidence="2">AR23208</strain>
    </source>
</reference>
<evidence type="ECO:0000313" key="1">
    <source>
        <dbReference type="EMBL" id="ARU59696.1"/>
    </source>
</evidence>
<dbReference type="EMBL" id="CP021434">
    <property type="protein sequence ID" value="ARU59696.1"/>
    <property type="molecule type" value="Genomic_DNA"/>
</dbReference>